<evidence type="ECO:0000256" key="1">
    <source>
        <dbReference type="ARBA" id="ARBA00006315"/>
    </source>
</evidence>
<comment type="similarity">
    <text evidence="1">Belongs to the MEMO1 family.</text>
</comment>
<evidence type="ECO:0000313" key="3">
    <source>
        <dbReference type="Proteomes" id="UP000241222"/>
    </source>
</evidence>
<keyword evidence="3" id="KW-1185">Reference proteome</keyword>
<reference evidence="2 3" key="1">
    <citation type="submission" date="2018-03" db="EMBL/GenBank/DDBJ databases">
        <title>Whole genome sequencing of Histamine producing bacteria.</title>
        <authorList>
            <person name="Butler K."/>
        </authorList>
    </citation>
    <scope>NUCLEOTIDE SEQUENCE [LARGE SCALE GENOMIC DNA]</scope>
    <source>
        <strain evidence="2 3">JCM 13586</strain>
    </source>
</reference>
<name>A0A2T3IZN4_9GAMM</name>
<accession>A0A2T3IZN4</accession>
<sequence length="262" mass="29143">MSTRPPAVAGQFYSHSAAALKVQMDKWLKVSQHATPIRALIVPHAGYMFSGSVAADAYRYLLAEAERIRRVILIGPSHRYYFQGCAIPAADHFETPLGKIKIDTQLVEKIKEIDDIEVSDQVHALEHSLEVQLPFLQSCLHDFTLLPLLTSNVHPANVAKLIDSLWQGDDCLLVVSSDLSHFHPYSEAQRIDRQTCTMIDNYEPTLVPEQACGSTGINTLLLLAKQRGYTLIRKTLINSGDTDAGDKERVVGYVSYLVSEPQ</sequence>
<organism evidence="2 3">
    <name type="scientific">Photobacterium lutimaris</name>
    <dbReference type="NCBI Taxonomy" id="388278"/>
    <lineage>
        <taxon>Bacteria</taxon>
        <taxon>Pseudomonadati</taxon>
        <taxon>Pseudomonadota</taxon>
        <taxon>Gammaproteobacteria</taxon>
        <taxon>Vibrionales</taxon>
        <taxon>Vibrionaceae</taxon>
        <taxon>Photobacterium</taxon>
    </lineage>
</organism>
<dbReference type="InterPro" id="IPR002737">
    <property type="entry name" value="MEMO1_fam"/>
</dbReference>
<dbReference type="PANTHER" id="PTHR11060:SF0">
    <property type="entry name" value="PROTEIN MEMO1"/>
    <property type="match status" value="1"/>
</dbReference>
<dbReference type="SUPFAM" id="SSF53213">
    <property type="entry name" value="LigB-like"/>
    <property type="match status" value="1"/>
</dbReference>
<dbReference type="NCBIfam" id="TIGR04336">
    <property type="entry name" value="AmmeMemoSam_B"/>
    <property type="match status" value="1"/>
</dbReference>
<dbReference type="Proteomes" id="UP000241222">
    <property type="component" value="Unassembled WGS sequence"/>
</dbReference>
<dbReference type="RefSeq" id="WP_107348596.1">
    <property type="nucleotide sequence ID" value="NZ_PYMH01000003.1"/>
</dbReference>
<dbReference type="PANTHER" id="PTHR11060">
    <property type="entry name" value="PROTEIN MEMO1"/>
    <property type="match status" value="1"/>
</dbReference>
<gene>
    <name evidence="2" type="primary">amrB</name>
    <name evidence="2" type="ORF">C9I99_09250</name>
</gene>
<dbReference type="EMBL" id="PYMH01000003">
    <property type="protein sequence ID" value="PSU34169.1"/>
    <property type="molecule type" value="Genomic_DNA"/>
</dbReference>
<dbReference type="CDD" id="cd07361">
    <property type="entry name" value="MEMO_like"/>
    <property type="match status" value="1"/>
</dbReference>
<dbReference type="OrthoDB" id="9782820at2"/>
<comment type="caution">
    <text evidence="2">The sequence shown here is derived from an EMBL/GenBank/DDBJ whole genome shotgun (WGS) entry which is preliminary data.</text>
</comment>
<protein>
    <submittedName>
        <fullName evidence="2">AmmeMemoRadiSam system protein B</fullName>
    </submittedName>
</protein>
<dbReference type="AlphaFoldDB" id="A0A2T3IZN4"/>
<evidence type="ECO:0000313" key="2">
    <source>
        <dbReference type="EMBL" id="PSU34169.1"/>
    </source>
</evidence>
<dbReference type="Gene3D" id="3.40.830.10">
    <property type="entry name" value="LigB-like"/>
    <property type="match status" value="1"/>
</dbReference>
<proteinExistence type="inferred from homology"/>
<dbReference type="Pfam" id="PF01875">
    <property type="entry name" value="Memo"/>
    <property type="match status" value="1"/>
</dbReference>